<dbReference type="CDD" id="cd00077">
    <property type="entry name" value="HDc"/>
    <property type="match status" value="1"/>
</dbReference>
<dbReference type="FunFam" id="1.10.3210.10:FF:000022">
    <property type="entry name" value="Ribonuclease Y"/>
    <property type="match status" value="1"/>
</dbReference>
<feature type="region of interest" description="Disordered" evidence="7">
    <location>
        <begin position="82"/>
        <end position="103"/>
    </location>
</feature>
<dbReference type="InterPro" id="IPR022711">
    <property type="entry name" value="RNase_Y_N"/>
</dbReference>
<dbReference type="InterPro" id="IPR017705">
    <property type="entry name" value="Ribonuclease_Y"/>
</dbReference>
<feature type="domain" description="HD" evidence="8">
    <location>
        <begin position="334"/>
        <end position="427"/>
    </location>
</feature>
<dbReference type="GO" id="GO:0003723">
    <property type="term" value="F:RNA binding"/>
    <property type="evidence" value="ECO:0007669"/>
    <property type="project" value="UniProtKB-UniRule"/>
</dbReference>
<dbReference type="InterPro" id="IPR006675">
    <property type="entry name" value="HDIG_dom"/>
</dbReference>
<dbReference type="InterPro" id="IPR036612">
    <property type="entry name" value="KH_dom_type_1_sf"/>
</dbReference>
<protein>
    <recommendedName>
        <fullName evidence="5 6">Ribonuclease Y</fullName>
        <shortName evidence="5">RNase Y</shortName>
        <ecNumber evidence="5 6">3.1.-.-</ecNumber>
    </recommendedName>
</protein>
<keyword evidence="3 5" id="KW-0378">Hydrolase</keyword>
<dbReference type="HAMAP" id="MF_00335">
    <property type="entry name" value="RNase_Y"/>
    <property type="match status" value="1"/>
</dbReference>
<dbReference type="PANTHER" id="PTHR12826">
    <property type="entry name" value="RIBONUCLEASE Y"/>
    <property type="match status" value="1"/>
</dbReference>
<dbReference type="AlphaFoldDB" id="A0A4R1QS86"/>
<name>A0A4R1QS86_9FIRM</name>
<evidence type="ECO:0000313" key="10">
    <source>
        <dbReference type="Proteomes" id="UP000295184"/>
    </source>
</evidence>
<dbReference type="Gene3D" id="3.30.1370.10">
    <property type="entry name" value="K Homology domain, type 1"/>
    <property type="match status" value="1"/>
</dbReference>
<dbReference type="NCBIfam" id="TIGR00277">
    <property type="entry name" value="HDIG"/>
    <property type="match status" value="1"/>
</dbReference>
<comment type="similarity">
    <text evidence="5">Belongs to the RNase Y family.</text>
</comment>
<evidence type="ECO:0000256" key="4">
    <source>
        <dbReference type="ARBA" id="ARBA00022884"/>
    </source>
</evidence>
<evidence type="ECO:0000256" key="3">
    <source>
        <dbReference type="ARBA" id="ARBA00022801"/>
    </source>
</evidence>
<evidence type="ECO:0000256" key="1">
    <source>
        <dbReference type="ARBA" id="ARBA00022722"/>
    </source>
</evidence>
<dbReference type="Pfam" id="PF00013">
    <property type="entry name" value="KH_1"/>
    <property type="match status" value="1"/>
</dbReference>
<accession>A0A4R1QS86</accession>
<keyword evidence="2 5" id="KW-0255">Endonuclease</keyword>
<dbReference type="Proteomes" id="UP000295184">
    <property type="component" value="Unassembled WGS sequence"/>
</dbReference>
<evidence type="ECO:0000256" key="2">
    <source>
        <dbReference type="ARBA" id="ARBA00022759"/>
    </source>
</evidence>
<sequence length="518" mass="58117">MPSIITLVVVAVVAIAVGVAAGFFLGQSYRRKTAEAKIGSAEEEAMRIVNDAIKAAEQKRKETVIEAKDEALRMKTEADKEIKERRSELSRQERRLDQKEESLDKKVAALEQKEEEQRRRSELVEAKLDELEQLKLRQMEKLETIAGLTQEDAKHLLLNRLDQELTHEKAMRISAYESNLKDECDTMAREMIGQAIARCAADHSSETTVSVVPLPNDEMKGRIIGREGRNIRALETATGVDLIIDDTPEAITLSSFDQARREVARMTLERLIADGRIHPARIEETVEKCRRELELSMKREGERAVMEVGIHGIHPDIVKLLGRLKFRTSFGQNVLNHSLEVSYLSGLLASEMGVNVTQARRAGLLHDIGKALDHEIEGSHIQIGVEIARKYKENPAIIHAIEAHHGDVEPKTPLAFIVMAADAISAARPGARRENLESYIKRLENLEEISCSFEGVENAFAVQAGREVRIMVKPDAISDDQLILLARSITKKIEEELDYPGQIKVNVIRESRAVEYAK</sequence>
<keyword evidence="1 5" id="KW-0540">Nuclease</keyword>
<evidence type="ECO:0000313" key="9">
    <source>
        <dbReference type="EMBL" id="TCL52920.1"/>
    </source>
</evidence>
<reference evidence="9 10" key="1">
    <citation type="submission" date="2019-03" db="EMBL/GenBank/DDBJ databases">
        <title>Genomic Encyclopedia of Type Strains, Phase IV (KMG-IV): sequencing the most valuable type-strain genomes for metagenomic binning, comparative biology and taxonomic classification.</title>
        <authorList>
            <person name="Goeker M."/>
        </authorList>
    </citation>
    <scope>NUCLEOTIDE SEQUENCE [LARGE SCALE GENOMIC DNA]</scope>
    <source>
        <strain evidence="9 10">DSM 100451</strain>
    </source>
</reference>
<keyword evidence="4 5" id="KW-0694">RNA-binding</keyword>
<dbReference type="InterPro" id="IPR004088">
    <property type="entry name" value="KH_dom_type_1"/>
</dbReference>
<dbReference type="InterPro" id="IPR003607">
    <property type="entry name" value="HD/PDEase_dom"/>
</dbReference>
<dbReference type="PANTHER" id="PTHR12826:SF15">
    <property type="entry name" value="RIBONUCLEASE Y"/>
    <property type="match status" value="1"/>
</dbReference>
<dbReference type="SUPFAM" id="SSF54791">
    <property type="entry name" value="Eukaryotic type KH-domain (KH-domain type I)"/>
    <property type="match status" value="1"/>
</dbReference>
<dbReference type="GO" id="GO:0005886">
    <property type="term" value="C:plasma membrane"/>
    <property type="evidence" value="ECO:0007669"/>
    <property type="project" value="UniProtKB-UniRule"/>
</dbReference>
<dbReference type="SUPFAM" id="SSF109604">
    <property type="entry name" value="HD-domain/PDEase-like"/>
    <property type="match status" value="1"/>
</dbReference>
<dbReference type="EMBL" id="SLUM01000040">
    <property type="protein sequence ID" value="TCL52920.1"/>
    <property type="molecule type" value="Genomic_DNA"/>
</dbReference>
<evidence type="ECO:0000256" key="7">
    <source>
        <dbReference type="SAM" id="MobiDB-lite"/>
    </source>
</evidence>
<proteinExistence type="inferred from homology"/>
<dbReference type="CDD" id="cd22431">
    <property type="entry name" value="KH-I_RNaseY"/>
    <property type="match status" value="1"/>
</dbReference>
<dbReference type="InterPro" id="IPR004087">
    <property type="entry name" value="KH_dom"/>
</dbReference>
<gene>
    <name evidence="5" type="primary">rny</name>
    <name evidence="9" type="ORF">EDD77_1407</name>
</gene>
<comment type="function">
    <text evidence="5">Endoribonuclease that initiates mRNA decay.</text>
</comment>
<dbReference type="GO" id="GO:0006402">
    <property type="term" value="P:mRNA catabolic process"/>
    <property type="evidence" value="ECO:0007669"/>
    <property type="project" value="UniProtKB-UniRule"/>
</dbReference>
<comment type="caution">
    <text evidence="9">The sequence shown here is derived from an EMBL/GenBank/DDBJ whole genome shotgun (WGS) entry which is preliminary data.</text>
</comment>
<dbReference type="STRING" id="1650663.GCA_001486665_00660"/>
<evidence type="ECO:0000256" key="6">
    <source>
        <dbReference type="NCBIfam" id="TIGR03319"/>
    </source>
</evidence>
<dbReference type="PROSITE" id="PS51831">
    <property type="entry name" value="HD"/>
    <property type="match status" value="1"/>
</dbReference>
<dbReference type="GO" id="GO:0004521">
    <property type="term" value="F:RNA endonuclease activity"/>
    <property type="evidence" value="ECO:0007669"/>
    <property type="project" value="UniProtKB-UniRule"/>
</dbReference>
<dbReference type="SMART" id="SM00322">
    <property type="entry name" value="KH"/>
    <property type="match status" value="1"/>
</dbReference>
<evidence type="ECO:0000259" key="8">
    <source>
        <dbReference type="PROSITE" id="PS51831"/>
    </source>
</evidence>
<dbReference type="EC" id="3.1.-.-" evidence="5 6"/>
<organism evidence="9 10">
    <name type="scientific">Allofournierella massiliensis</name>
    <dbReference type="NCBI Taxonomy" id="1650663"/>
    <lineage>
        <taxon>Bacteria</taxon>
        <taxon>Bacillati</taxon>
        <taxon>Bacillota</taxon>
        <taxon>Clostridia</taxon>
        <taxon>Eubacteriales</taxon>
        <taxon>Oscillospiraceae</taxon>
        <taxon>Allofournierella</taxon>
    </lineage>
</organism>
<dbReference type="Pfam" id="PF01966">
    <property type="entry name" value="HD"/>
    <property type="match status" value="1"/>
</dbReference>
<dbReference type="GO" id="GO:0016787">
    <property type="term" value="F:hydrolase activity"/>
    <property type="evidence" value="ECO:0007669"/>
    <property type="project" value="UniProtKB-KW"/>
</dbReference>
<evidence type="ECO:0000256" key="5">
    <source>
        <dbReference type="HAMAP-Rule" id="MF_00335"/>
    </source>
</evidence>
<dbReference type="Gene3D" id="1.10.3210.10">
    <property type="entry name" value="Hypothetical protein af1432"/>
    <property type="match status" value="1"/>
</dbReference>
<dbReference type="SMART" id="SM00471">
    <property type="entry name" value="HDc"/>
    <property type="match status" value="1"/>
</dbReference>
<dbReference type="InterPro" id="IPR006674">
    <property type="entry name" value="HD_domain"/>
</dbReference>
<dbReference type="RefSeq" id="WP_132587447.1">
    <property type="nucleotide sequence ID" value="NZ_CABKVM010000013.1"/>
</dbReference>
<dbReference type="PROSITE" id="PS50084">
    <property type="entry name" value="KH_TYPE_1"/>
    <property type="match status" value="1"/>
</dbReference>
<dbReference type="OrthoDB" id="9803205at2"/>
<dbReference type="Pfam" id="PF12072">
    <property type="entry name" value="RNase_Y_N"/>
    <property type="match status" value="1"/>
</dbReference>
<dbReference type="NCBIfam" id="TIGR03319">
    <property type="entry name" value="RNase_Y"/>
    <property type="match status" value="1"/>
</dbReference>